<evidence type="ECO:0000256" key="1">
    <source>
        <dbReference type="ARBA" id="ARBA00008520"/>
    </source>
</evidence>
<dbReference type="SUPFAM" id="SSF53850">
    <property type="entry name" value="Periplasmic binding protein-like II"/>
    <property type="match status" value="1"/>
</dbReference>
<dbReference type="PROSITE" id="PS01037">
    <property type="entry name" value="SBP_BACTERIAL_1"/>
    <property type="match status" value="1"/>
</dbReference>
<name>A0A239BGJ8_9FIRM</name>
<dbReference type="PANTHER" id="PTHR43649:SF34">
    <property type="entry name" value="ABC TRANSPORTER PERIPLASMIC-BINDING PROTEIN YCJN-RELATED"/>
    <property type="match status" value="1"/>
</dbReference>
<dbReference type="InterPro" id="IPR006061">
    <property type="entry name" value="SBP_1_CS"/>
</dbReference>
<dbReference type="OrthoDB" id="9763054at2"/>
<dbReference type="PANTHER" id="PTHR43649">
    <property type="entry name" value="ARABINOSE-BINDING PROTEIN-RELATED"/>
    <property type="match status" value="1"/>
</dbReference>
<proteinExistence type="inferred from homology"/>
<dbReference type="InterPro" id="IPR006059">
    <property type="entry name" value="SBP"/>
</dbReference>
<comment type="similarity">
    <text evidence="1">Belongs to the bacterial solute-binding protein 1 family.</text>
</comment>
<feature type="chain" id="PRO_5038883959" evidence="4">
    <location>
        <begin position="21"/>
        <end position="431"/>
    </location>
</feature>
<dbReference type="InterPro" id="IPR050490">
    <property type="entry name" value="Bact_solute-bd_prot1"/>
</dbReference>
<organism evidence="5 6">
    <name type="scientific">Anaerovirgula multivorans</name>
    <dbReference type="NCBI Taxonomy" id="312168"/>
    <lineage>
        <taxon>Bacteria</taxon>
        <taxon>Bacillati</taxon>
        <taxon>Bacillota</taxon>
        <taxon>Clostridia</taxon>
        <taxon>Peptostreptococcales</taxon>
        <taxon>Natronincolaceae</taxon>
        <taxon>Anaerovirgula</taxon>
    </lineage>
</organism>
<dbReference type="PROSITE" id="PS51257">
    <property type="entry name" value="PROKAR_LIPOPROTEIN"/>
    <property type="match status" value="1"/>
</dbReference>
<dbReference type="Gene3D" id="3.40.190.10">
    <property type="entry name" value="Periplasmic binding protein-like II"/>
    <property type="match status" value="2"/>
</dbReference>
<accession>A0A239BGJ8</accession>
<keyword evidence="3 4" id="KW-0732">Signal</keyword>
<evidence type="ECO:0000313" key="5">
    <source>
        <dbReference type="EMBL" id="SNS06571.1"/>
    </source>
</evidence>
<protein>
    <submittedName>
        <fullName evidence="5">Carbohydrate ABC transporter substrate-binding protein, CUT1 family</fullName>
    </submittedName>
</protein>
<keyword evidence="6" id="KW-1185">Reference proteome</keyword>
<keyword evidence="2" id="KW-0813">Transport</keyword>
<feature type="signal peptide" evidence="4">
    <location>
        <begin position="1"/>
        <end position="20"/>
    </location>
</feature>
<dbReference type="GO" id="GO:0055085">
    <property type="term" value="P:transmembrane transport"/>
    <property type="evidence" value="ECO:0007669"/>
    <property type="project" value="InterPro"/>
</dbReference>
<dbReference type="RefSeq" id="WP_089281706.1">
    <property type="nucleotide sequence ID" value="NZ_FZOJ01000003.1"/>
</dbReference>
<evidence type="ECO:0000256" key="2">
    <source>
        <dbReference type="ARBA" id="ARBA00022448"/>
    </source>
</evidence>
<evidence type="ECO:0000256" key="3">
    <source>
        <dbReference type="ARBA" id="ARBA00022729"/>
    </source>
</evidence>
<gene>
    <name evidence="5" type="ORF">SAMN05446037_1003230</name>
</gene>
<dbReference type="Proteomes" id="UP000198304">
    <property type="component" value="Unassembled WGS sequence"/>
</dbReference>
<sequence length="431" mass="48489">MKKLLALFLVLVLTTTTLMACREDSSQEASSGDRVDISILLSKPEIARQFEETIEAFTKENPNIRISLVPLAGQNAYEKMTALYSSGNAATIMMMGQEFDPFKDRLLDVSDQPWVKNALSGTTDFVTIDGKIYGMPVTVEAFAYIYNKKAIEEAIGGSFDYKSIRTGDDLKKLFDKLASADKMEAIHVSPMDWSLGAHLSNVFFTAQSSNRNDRHQFMQDLKDGKVSLADNDVFNGWLDTFDLMKEYNNAKGGPLGPQYDDGPIALARGEVGLWFMGNWAYPQIHEIDPEGEYGFIPVPISNDANDYGNSHLSVGVPSYWTIDESQSTKEQQEAANKFLNWLVSSETGQKYYVEKLNLIPVFDNFEIKPEDSLSLSILEYMEADKSMEWMNTYYPADGWPTMGASLQKYLGGQINRDELTSEIENYWKNAE</sequence>
<dbReference type="EMBL" id="FZOJ01000003">
    <property type="protein sequence ID" value="SNS06571.1"/>
    <property type="molecule type" value="Genomic_DNA"/>
</dbReference>
<reference evidence="5 6" key="1">
    <citation type="submission" date="2017-06" db="EMBL/GenBank/DDBJ databases">
        <authorList>
            <person name="Kim H.J."/>
            <person name="Triplett B.A."/>
        </authorList>
    </citation>
    <scope>NUCLEOTIDE SEQUENCE [LARGE SCALE GENOMIC DNA]</scope>
    <source>
        <strain evidence="5 6">SCA</strain>
    </source>
</reference>
<evidence type="ECO:0000256" key="4">
    <source>
        <dbReference type="SAM" id="SignalP"/>
    </source>
</evidence>
<dbReference type="AlphaFoldDB" id="A0A239BGJ8"/>
<evidence type="ECO:0000313" key="6">
    <source>
        <dbReference type="Proteomes" id="UP000198304"/>
    </source>
</evidence>
<dbReference type="Pfam" id="PF13416">
    <property type="entry name" value="SBP_bac_8"/>
    <property type="match status" value="1"/>
</dbReference>